<feature type="domain" description="Ketopantoate reductase N-terminal" evidence="1">
    <location>
        <begin position="3"/>
        <end position="154"/>
    </location>
</feature>
<dbReference type="InterPro" id="IPR036291">
    <property type="entry name" value="NAD(P)-bd_dom_sf"/>
</dbReference>
<reference evidence="2 3" key="1">
    <citation type="journal article" date="2016" name="Front. Microbiol.">
        <title>Comprehensive Phylogenetic Analysis of Bovine Non-aureus Staphylococci Species Based on Whole-Genome Sequencing.</title>
        <authorList>
            <person name="Naushad S."/>
            <person name="Barkema H.W."/>
            <person name="Luby C."/>
            <person name="Condas L.A."/>
            <person name="Nobrega D.B."/>
            <person name="Carson D.A."/>
            <person name="De Buck J."/>
        </authorList>
    </citation>
    <scope>NUCLEOTIDE SEQUENCE [LARGE SCALE GENOMIC DNA]</scope>
    <source>
        <strain evidence="2 3">SNUC 1231</strain>
    </source>
</reference>
<dbReference type="SUPFAM" id="SSF51735">
    <property type="entry name" value="NAD(P)-binding Rossmann-fold domains"/>
    <property type="match status" value="1"/>
</dbReference>
<organism evidence="2 3">
    <name type="scientific">Staphylococcus succinus</name>
    <dbReference type="NCBI Taxonomy" id="61015"/>
    <lineage>
        <taxon>Bacteria</taxon>
        <taxon>Bacillati</taxon>
        <taxon>Bacillota</taxon>
        <taxon>Bacilli</taxon>
        <taxon>Bacillales</taxon>
        <taxon>Staphylococcaceae</taxon>
        <taxon>Staphylococcus</taxon>
    </lineage>
</organism>
<proteinExistence type="predicted"/>
<gene>
    <name evidence="2" type="ORF">BU058_01270</name>
</gene>
<dbReference type="AlphaFoldDB" id="A0A9Q6MW06"/>
<sequence>MNILIYGAGVQGQFLAHALNKPENNITILARGQTYNNLNDRGVVLNHYFQKRNTKEHFSYISELNETDHYDVIFVTMKYSDVYSVVPIIGRNITTNIIFVGNNTNPHKLRETVLKQSKTSKNVSFGFLMTGGNRNDSTTTVIRFNAGELKVSHLEEQIPFQNKLYKIFKDLPIKLTYEANFEDWLMSHAAMIIPLNTGIVLKSQYKGKQRQLINNIIKSYNELHLLIEQSNYKIIPKVQAIFFKEFKLIAYPMLKFLLNIKVMNQIQGSNSEVTSLYQDIKLLNEQTAVTTRHLDKIVKKVEELN</sequence>
<evidence type="ECO:0000313" key="3">
    <source>
        <dbReference type="Proteomes" id="UP000241960"/>
    </source>
</evidence>
<protein>
    <submittedName>
        <fullName evidence="2">ACP synthase</fullName>
    </submittedName>
</protein>
<dbReference type="Gene3D" id="3.40.50.720">
    <property type="entry name" value="NAD(P)-binding Rossmann-like Domain"/>
    <property type="match status" value="1"/>
</dbReference>
<dbReference type="EMBL" id="PZFQ01000003">
    <property type="protein sequence ID" value="PTI77351.1"/>
    <property type="molecule type" value="Genomic_DNA"/>
</dbReference>
<accession>A0A9Q6MW06</accession>
<evidence type="ECO:0000259" key="1">
    <source>
        <dbReference type="Pfam" id="PF02558"/>
    </source>
</evidence>
<comment type="caution">
    <text evidence="2">The sequence shown here is derived from an EMBL/GenBank/DDBJ whole genome shotgun (WGS) entry which is preliminary data.</text>
</comment>
<evidence type="ECO:0000313" key="2">
    <source>
        <dbReference type="EMBL" id="PTI77351.1"/>
    </source>
</evidence>
<dbReference type="RefSeq" id="WP_107544764.1">
    <property type="nucleotide sequence ID" value="NZ_PZFQ01000003.1"/>
</dbReference>
<name>A0A9Q6MW06_9STAP</name>
<dbReference type="Pfam" id="PF02558">
    <property type="entry name" value="ApbA"/>
    <property type="match status" value="1"/>
</dbReference>
<dbReference type="InterPro" id="IPR013332">
    <property type="entry name" value="KPR_N"/>
</dbReference>
<dbReference type="Proteomes" id="UP000241960">
    <property type="component" value="Unassembled WGS sequence"/>
</dbReference>